<gene>
    <name evidence="1" type="ORF">FB554_2368</name>
</gene>
<proteinExistence type="predicted"/>
<reference evidence="1 2" key="1">
    <citation type="submission" date="2019-06" db="EMBL/GenBank/DDBJ databases">
        <title>Sequencing the genomes of 1000 actinobacteria strains.</title>
        <authorList>
            <person name="Klenk H.-P."/>
        </authorList>
    </citation>
    <scope>NUCLEOTIDE SEQUENCE [LARGE SCALE GENOMIC DNA]</scope>
    <source>
        <strain evidence="1 2">DSM 24617</strain>
    </source>
</reference>
<evidence type="ECO:0000313" key="2">
    <source>
        <dbReference type="Proteomes" id="UP000318336"/>
    </source>
</evidence>
<keyword evidence="2" id="KW-1185">Reference proteome</keyword>
<dbReference type="Proteomes" id="UP000318336">
    <property type="component" value="Unassembled WGS sequence"/>
</dbReference>
<dbReference type="EMBL" id="VFOK01000001">
    <property type="protein sequence ID" value="TQL34208.1"/>
    <property type="molecule type" value="Genomic_DNA"/>
</dbReference>
<name>A0A542XEG6_9MICO</name>
<comment type="caution">
    <text evidence="1">The sequence shown here is derived from an EMBL/GenBank/DDBJ whole genome shotgun (WGS) entry which is preliminary data.</text>
</comment>
<protein>
    <submittedName>
        <fullName evidence="1">Uncharacterized protein DUF4185</fullName>
    </submittedName>
</protein>
<dbReference type="RefSeq" id="WP_142006309.1">
    <property type="nucleotide sequence ID" value="NZ_CAJTBP010000001.1"/>
</dbReference>
<dbReference type="AlphaFoldDB" id="A0A542XEG6"/>
<dbReference type="PROSITE" id="PS51257">
    <property type="entry name" value="PROKAR_LIPOPROTEIN"/>
    <property type="match status" value="1"/>
</dbReference>
<sequence>MNSAPGRRGRRRAARALGAGLVAALLASCGLVDGDRSGSSTPTDPNAYRMEPACGPAPAEFPVSAEIVNRVVSSNSTLPAWEAGDIGASARLSDNRLVWVFGDTVRGDDYIPKIVANSMLLSSGLCLSQVMTRFDQPIIPDVSEKVVHWPMSVARLDPAKIKDPAVPPGTSDILVVFTGRIERGTQNALDFRYLGFSATIFTVRRGEAPQRVLTLEITPDRTNQDQIHWGAAAMVDQGWYYVYGSRLPKGSFGRELYVGRAPVARPAVRSGWQFWDGKRWQSDLEKARPVLPASEGVSQTLSVSRTHGQYVVVSKKDGDLGDFVYTWSSRSPTGPWRGRKGVKAPYGVNQDELQYAPLGHPEIPLESGKLLVSISRNTTDLTKLLREPEQVGRPVFTEIEIPPL</sequence>
<evidence type="ECO:0000313" key="1">
    <source>
        <dbReference type="EMBL" id="TQL34208.1"/>
    </source>
</evidence>
<organism evidence="1 2">
    <name type="scientific">Barrientosiimonas humi</name>
    <dbReference type="NCBI Taxonomy" id="999931"/>
    <lineage>
        <taxon>Bacteria</taxon>
        <taxon>Bacillati</taxon>
        <taxon>Actinomycetota</taxon>
        <taxon>Actinomycetes</taxon>
        <taxon>Micrococcales</taxon>
        <taxon>Dermacoccaceae</taxon>
        <taxon>Barrientosiimonas</taxon>
    </lineage>
</organism>
<dbReference type="OrthoDB" id="5482597at2"/>
<accession>A0A542XEG6</accession>